<gene>
    <name evidence="1" type="ORF">OH76DRAFT_371856</name>
</gene>
<evidence type="ECO:0000313" key="2">
    <source>
        <dbReference type="Proteomes" id="UP000256964"/>
    </source>
</evidence>
<organism evidence="1 2">
    <name type="scientific">Lentinus brumalis</name>
    <dbReference type="NCBI Taxonomy" id="2498619"/>
    <lineage>
        <taxon>Eukaryota</taxon>
        <taxon>Fungi</taxon>
        <taxon>Dikarya</taxon>
        <taxon>Basidiomycota</taxon>
        <taxon>Agaricomycotina</taxon>
        <taxon>Agaricomycetes</taxon>
        <taxon>Polyporales</taxon>
        <taxon>Polyporaceae</taxon>
        <taxon>Lentinus</taxon>
    </lineage>
</organism>
<name>A0A371DEC2_9APHY</name>
<dbReference type="EMBL" id="KZ857397">
    <property type="protein sequence ID" value="RDX50909.1"/>
    <property type="molecule type" value="Genomic_DNA"/>
</dbReference>
<protein>
    <submittedName>
        <fullName evidence="1">Uncharacterized protein</fullName>
    </submittedName>
</protein>
<evidence type="ECO:0000313" key="1">
    <source>
        <dbReference type="EMBL" id="RDX50909.1"/>
    </source>
</evidence>
<accession>A0A371DEC2</accession>
<dbReference type="Proteomes" id="UP000256964">
    <property type="component" value="Unassembled WGS sequence"/>
</dbReference>
<keyword evidence="2" id="KW-1185">Reference proteome</keyword>
<proteinExistence type="predicted"/>
<reference evidence="1 2" key="1">
    <citation type="journal article" date="2018" name="Biotechnol. Biofuels">
        <title>Integrative visual omics of the white-rot fungus Polyporus brumalis exposes the biotechnological potential of its oxidative enzymes for delignifying raw plant biomass.</title>
        <authorList>
            <person name="Miyauchi S."/>
            <person name="Rancon A."/>
            <person name="Drula E."/>
            <person name="Hage H."/>
            <person name="Chaduli D."/>
            <person name="Favel A."/>
            <person name="Grisel S."/>
            <person name="Henrissat B."/>
            <person name="Herpoel-Gimbert I."/>
            <person name="Ruiz-Duenas F.J."/>
            <person name="Chevret D."/>
            <person name="Hainaut M."/>
            <person name="Lin J."/>
            <person name="Wang M."/>
            <person name="Pangilinan J."/>
            <person name="Lipzen A."/>
            <person name="Lesage-Meessen L."/>
            <person name="Navarro D."/>
            <person name="Riley R."/>
            <person name="Grigoriev I.V."/>
            <person name="Zhou S."/>
            <person name="Raouche S."/>
            <person name="Rosso M.N."/>
        </authorList>
    </citation>
    <scope>NUCLEOTIDE SEQUENCE [LARGE SCALE GENOMIC DNA]</scope>
    <source>
        <strain evidence="1 2">BRFM 1820</strain>
    </source>
</reference>
<sequence>MKVGTTKRYPPAYSANGAGVPASILLPRCRAQSSHADPSRSSSTAVYNLLCLPLCSSSVDLTSDFSPVLSPSYHTAGALRCSIQSCMFRSNLNQVLTLESLEATA</sequence>
<dbReference type="AlphaFoldDB" id="A0A371DEC2"/>